<keyword evidence="12" id="KW-0106">Calcium</keyword>
<evidence type="ECO:0000256" key="3">
    <source>
        <dbReference type="ARBA" id="ARBA00001936"/>
    </source>
</evidence>
<dbReference type="Pfam" id="PF08450">
    <property type="entry name" value="SGL"/>
    <property type="match status" value="1"/>
</dbReference>
<sequence>MTDKAELVLDARAVLGEGPHWNDADGKLYWVDIEGRQLRSYDPATGKEQAVTFGQRIGAAVPDAAGGWILALQQGIYRYDGSNPDQLEQLAEVEPELPGNRLNDAKCDSTGRLWFGSMSMGSEQSAGSLYVMERDGKVRQVLSGVGISNGLAWDDRLGRMYYIDSVTRAVDVLDYDPESGKADNRRAIIHLPEGNDVPDGMTIDREGMLWVAQWGGSCVSRWNPHTGEQIGRVEVPALNVTSCTFGGEALDELYITTARNGMSEEELERWPLTGGLFRFKPGVQGIAANIFRSLS</sequence>
<dbReference type="GO" id="GO:0005509">
    <property type="term" value="F:calcium ion binding"/>
    <property type="evidence" value="ECO:0007669"/>
    <property type="project" value="InterPro"/>
</dbReference>
<comment type="catalytic activity">
    <reaction evidence="1">
        <text>D-glucono-1,5-lactone + H2O = D-gluconate + H(+)</text>
        <dbReference type="Rhea" id="RHEA:10440"/>
        <dbReference type="ChEBI" id="CHEBI:15377"/>
        <dbReference type="ChEBI" id="CHEBI:15378"/>
        <dbReference type="ChEBI" id="CHEBI:16217"/>
        <dbReference type="ChEBI" id="CHEBI:18391"/>
        <dbReference type="EC" id="3.1.1.17"/>
    </reaction>
</comment>
<dbReference type="Gene3D" id="2.120.10.30">
    <property type="entry name" value="TolB, C-terminal domain"/>
    <property type="match status" value="1"/>
</dbReference>
<dbReference type="EC" id="3.1.1.17" evidence="7"/>
<dbReference type="PANTHER" id="PTHR10907:SF47">
    <property type="entry name" value="REGUCALCIN"/>
    <property type="match status" value="1"/>
</dbReference>
<evidence type="ECO:0000256" key="11">
    <source>
        <dbReference type="ARBA" id="ARBA00022801"/>
    </source>
</evidence>
<keyword evidence="15" id="KW-0862">Zinc</keyword>
<comment type="subcellular location">
    <subcellularLocation>
        <location evidence="5">Cytoplasm</location>
    </subcellularLocation>
</comment>
<dbReference type="InterPro" id="IPR005511">
    <property type="entry name" value="SMP-30"/>
</dbReference>
<reference evidence="18" key="1">
    <citation type="submission" date="2016-10" db="EMBL/GenBank/DDBJ databases">
        <authorList>
            <person name="Varghese N."/>
            <person name="Submissions S."/>
        </authorList>
    </citation>
    <scope>NUCLEOTIDE SEQUENCE [LARGE SCALE GENOMIC DNA]</scope>
    <source>
        <strain evidence="18">CGMCC 1.11012</strain>
    </source>
</reference>
<dbReference type="RefSeq" id="WP_090714224.1">
    <property type="nucleotide sequence ID" value="NZ_CBCSKY010000008.1"/>
</dbReference>
<feature type="binding site" evidence="15">
    <location>
        <position position="103"/>
    </location>
    <ligand>
        <name>substrate</name>
    </ligand>
</feature>
<dbReference type="GO" id="GO:0005737">
    <property type="term" value="C:cytoplasm"/>
    <property type="evidence" value="ECO:0007669"/>
    <property type="project" value="UniProtKB-SubCell"/>
</dbReference>
<accession>A0A1G8PWU6</accession>
<comment type="cofactor">
    <cofactor evidence="2">
        <name>Ca(2+)</name>
        <dbReference type="ChEBI" id="CHEBI:29108"/>
    </cofactor>
</comment>
<evidence type="ECO:0000256" key="6">
    <source>
        <dbReference type="ARBA" id="ARBA00008853"/>
    </source>
</evidence>
<dbReference type="GO" id="GO:0004341">
    <property type="term" value="F:gluconolactonase activity"/>
    <property type="evidence" value="ECO:0007669"/>
    <property type="project" value="UniProtKB-EC"/>
</dbReference>
<evidence type="ECO:0000259" key="16">
    <source>
        <dbReference type="Pfam" id="PF08450"/>
    </source>
</evidence>
<name>A0A1G8PWU6_9BACL</name>
<dbReference type="AlphaFoldDB" id="A0A1G8PWU6"/>
<dbReference type="PRINTS" id="PR01790">
    <property type="entry name" value="SMP30FAMILY"/>
</dbReference>
<evidence type="ECO:0000256" key="9">
    <source>
        <dbReference type="ARBA" id="ARBA00022490"/>
    </source>
</evidence>
<evidence type="ECO:0000313" key="17">
    <source>
        <dbReference type="EMBL" id="SDI96927.1"/>
    </source>
</evidence>
<dbReference type="STRING" id="1174501.SAMN05216192_11088"/>
<feature type="active site" description="Proton donor/acceptor" evidence="14">
    <location>
        <position position="199"/>
    </location>
</feature>
<evidence type="ECO:0000256" key="7">
    <source>
        <dbReference type="ARBA" id="ARBA00013227"/>
    </source>
</evidence>
<feature type="binding site" evidence="15">
    <location>
        <position position="199"/>
    </location>
    <ligand>
        <name>a divalent metal cation</name>
        <dbReference type="ChEBI" id="CHEBI:60240"/>
    </ligand>
</feature>
<evidence type="ECO:0000256" key="4">
    <source>
        <dbReference type="ARBA" id="ARBA00001946"/>
    </source>
</evidence>
<dbReference type="SUPFAM" id="SSF63829">
    <property type="entry name" value="Calcium-dependent phosphotriesterase"/>
    <property type="match status" value="1"/>
</dbReference>
<evidence type="ECO:0000256" key="10">
    <source>
        <dbReference type="ARBA" id="ARBA00022723"/>
    </source>
</evidence>
<evidence type="ECO:0000256" key="8">
    <source>
        <dbReference type="ARBA" id="ARBA00016808"/>
    </source>
</evidence>
<feature type="binding site" evidence="15">
    <location>
        <position position="17"/>
    </location>
    <ligand>
        <name>a divalent metal cation</name>
        <dbReference type="ChEBI" id="CHEBI:60240"/>
    </ligand>
</feature>
<keyword evidence="9" id="KW-0963">Cytoplasm</keyword>
<evidence type="ECO:0000313" key="18">
    <source>
        <dbReference type="Proteomes" id="UP000199050"/>
    </source>
</evidence>
<dbReference type="PANTHER" id="PTHR10907">
    <property type="entry name" value="REGUCALCIN"/>
    <property type="match status" value="1"/>
</dbReference>
<dbReference type="GO" id="GO:0030234">
    <property type="term" value="F:enzyme regulator activity"/>
    <property type="evidence" value="ECO:0007669"/>
    <property type="project" value="InterPro"/>
</dbReference>
<keyword evidence="10 15" id="KW-0479">Metal-binding</keyword>
<evidence type="ECO:0000256" key="12">
    <source>
        <dbReference type="ARBA" id="ARBA00022837"/>
    </source>
</evidence>
<feature type="domain" description="SMP-30/Gluconolactonase/LRE-like region" evidence="16">
    <location>
        <begin position="15"/>
        <end position="259"/>
    </location>
</feature>
<proteinExistence type="inferred from homology"/>
<gene>
    <name evidence="17" type="ORF">SAMN05216192_11088</name>
</gene>
<evidence type="ECO:0000256" key="15">
    <source>
        <dbReference type="PIRSR" id="PIRSR605511-2"/>
    </source>
</evidence>
<dbReference type="InterPro" id="IPR011042">
    <property type="entry name" value="6-blade_b-propeller_TolB-like"/>
</dbReference>
<dbReference type="PRINTS" id="PR01791">
    <property type="entry name" value="REGUCALCIN"/>
</dbReference>
<evidence type="ECO:0000256" key="14">
    <source>
        <dbReference type="PIRSR" id="PIRSR605511-1"/>
    </source>
</evidence>
<keyword evidence="11" id="KW-0378">Hydrolase</keyword>
<protein>
    <recommendedName>
        <fullName evidence="8">Regucalcin</fullName>
        <ecNumber evidence="7">3.1.1.17</ecNumber>
    </recommendedName>
    <alternativeName>
        <fullName evidence="13">Gluconolactonase</fullName>
    </alternativeName>
</protein>
<dbReference type="OrthoDB" id="2633250at2"/>
<organism evidence="17 18">
    <name type="scientific">Paenibacillus typhae</name>
    <dbReference type="NCBI Taxonomy" id="1174501"/>
    <lineage>
        <taxon>Bacteria</taxon>
        <taxon>Bacillati</taxon>
        <taxon>Bacillota</taxon>
        <taxon>Bacilli</taxon>
        <taxon>Bacillales</taxon>
        <taxon>Paenibacillaceae</taxon>
        <taxon>Paenibacillus</taxon>
    </lineage>
</organism>
<evidence type="ECO:0000256" key="13">
    <source>
        <dbReference type="ARBA" id="ARBA00032464"/>
    </source>
</evidence>
<evidence type="ECO:0000256" key="1">
    <source>
        <dbReference type="ARBA" id="ARBA00001589"/>
    </source>
</evidence>
<evidence type="ECO:0000256" key="2">
    <source>
        <dbReference type="ARBA" id="ARBA00001913"/>
    </source>
</evidence>
<dbReference type="InterPro" id="IPR008367">
    <property type="entry name" value="Regucalcin"/>
</dbReference>
<feature type="binding site" evidence="15">
    <location>
        <position position="149"/>
    </location>
    <ligand>
        <name>a divalent metal cation</name>
        <dbReference type="ChEBI" id="CHEBI:60240"/>
    </ligand>
</feature>
<dbReference type="GO" id="GO:0019853">
    <property type="term" value="P:L-ascorbic acid biosynthetic process"/>
    <property type="evidence" value="ECO:0007669"/>
    <property type="project" value="TreeGrafter"/>
</dbReference>
<dbReference type="EMBL" id="FNDX01000010">
    <property type="protein sequence ID" value="SDI96927.1"/>
    <property type="molecule type" value="Genomic_DNA"/>
</dbReference>
<evidence type="ECO:0000256" key="5">
    <source>
        <dbReference type="ARBA" id="ARBA00004496"/>
    </source>
</evidence>
<feature type="binding site" evidence="15">
    <location>
        <position position="101"/>
    </location>
    <ligand>
        <name>substrate</name>
    </ligand>
</feature>
<dbReference type="InterPro" id="IPR013658">
    <property type="entry name" value="SGL"/>
</dbReference>
<dbReference type="Proteomes" id="UP000199050">
    <property type="component" value="Unassembled WGS sequence"/>
</dbReference>
<comment type="cofactor">
    <cofactor evidence="3">
        <name>Mn(2+)</name>
        <dbReference type="ChEBI" id="CHEBI:29035"/>
    </cofactor>
</comment>
<keyword evidence="18" id="KW-1185">Reference proteome</keyword>
<comment type="similarity">
    <text evidence="6">Belongs to the SMP-30/CGR1 family.</text>
</comment>
<comment type="cofactor">
    <cofactor evidence="15">
        <name>Zn(2+)</name>
        <dbReference type="ChEBI" id="CHEBI:29105"/>
    </cofactor>
    <text evidence="15">Binds 1 divalent metal cation per subunit.</text>
</comment>
<comment type="cofactor">
    <cofactor evidence="4">
        <name>Mg(2+)</name>
        <dbReference type="ChEBI" id="CHEBI:18420"/>
    </cofactor>
</comment>